<dbReference type="GO" id="GO:0019901">
    <property type="term" value="F:protein kinase binding"/>
    <property type="evidence" value="ECO:0007669"/>
    <property type="project" value="InterPro"/>
</dbReference>
<sequence>MKERVDLNSNGLCIESRGRILKNEKWVKRYILCKKPSDISAPILYVYKSKKDRQNNRSKTSFILQNYVGFESGFELKKCAHTLALLTLENIVVLSFLLSESLVVWETWLKSTCGSSTCFYMQLQHAPHRPQYASILFKEVRCHLHDSRLAIVYERPPKLLLYCNIHFAIINIESNNLIKIQPSQSTADDCFMFMCARSETFQKMLLKATTESGLHRYLSKKNSEGEWMAEFMVSKRMDHGDTDSQFSHALSGLFNLFNFEQPKQTKRVNLDKEKSKSGFYVGGANAHKFQSNLARANSMAFCQNTKPPAVKEETSANYVNISRQNVSKSNQDREQGVFERERLYTPSRKASRFEHFAAGYENYQNKECILQSHMKSNLHRKSLPNYINAHQLSHEKKGYFALLFGSSKIF</sequence>
<gene>
    <name evidence="1" type="ORF">DICVIV_12020</name>
</gene>
<protein>
    <recommendedName>
        <fullName evidence="3">PH domain-containing protein</fullName>
    </recommendedName>
</protein>
<name>A0A0D8XBJ7_DICVI</name>
<dbReference type="GO" id="GO:0007528">
    <property type="term" value="P:neuromuscular junction development"/>
    <property type="evidence" value="ECO:0007669"/>
    <property type="project" value="TreeGrafter"/>
</dbReference>
<dbReference type="STRING" id="29172.A0A0D8XBJ7"/>
<dbReference type="PANTHER" id="PTHR21636:SF2">
    <property type="entry name" value="PROTEIN DOK-7"/>
    <property type="match status" value="1"/>
</dbReference>
<organism evidence="1 2">
    <name type="scientific">Dictyocaulus viviparus</name>
    <name type="common">Bovine lungworm</name>
    <dbReference type="NCBI Taxonomy" id="29172"/>
    <lineage>
        <taxon>Eukaryota</taxon>
        <taxon>Metazoa</taxon>
        <taxon>Ecdysozoa</taxon>
        <taxon>Nematoda</taxon>
        <taxon>Chromadorea</taxon>
        <taxon>Rhabditida</taxon>
        <taxon>Rhabditina</taxon>
        <taxon>Rhabditomorpha</taxon>
        <taxon>Strongyloidea</taxon>
        <taxon>Metastrongylidae</taxon>
        <taxon>Dictyocaulus</taxon>
    </lineage>
</organism>
<proteinExistence type="predicted"/>
<evidence type="ECO:0000313" key="1">
    <source>
        <dbReference type="EMBL" id="KJH41990.1"/>
    </source>
</evidence>
<dbReference type="Proteomes" id="UP000053766">
    <property type="component" value="Unassembled WGS sequence"/>
</dbReference>
<dbReference type="AlphaFoldDB" id="A0A0D8XBJ7"/>
<dbReference type="EMBL" id="KN716726">
    <property type="protein sequence ID" value="KJH41990.1"/>
    <property type="molecule type" value="Genomic_DNA"/>
</dbReference>
<reference evidence="1 2" key="1">
    <citation type="submission" date="2013-11" db="EMBL/GenBank/DDBJ databases">
        <title>Draft genome of the bovine lungworm Dictyocaulus viviparus.</title>
        <authorList>
            <person name="Mitreva M."/>
        </authorList>
    </citation>
    <scope>NUCLEOTIDE SEQUENCE [LARGE SCALE GENOMIC DNA]</scope>
    <source>
        <strain evidence="1 2">HannoverDv2000</strain>
    </source>
</reference>
<dbReference type="PANTHER" id="PTHR21636">
    <property type="entry name" value="PROTEIN DOK-7"/>
    <property type="match status" value="1"/>
</dbReference>
<evidence type="ECO:0008006" key="3">
    <source>
        <dbReference type="Google" id="ProtNLM"/>
    </source>
</evidence>
<dbReference type="InterPro" id="IPR011993">
    <property type="entry name" value="PH-like_dom_sf"/>
</dbReference>
<dbReference type="OrthoDB" id="5852472at2759"/>
<evidence type="ECO:0000313" key="2">
    <source>
        <dbReference type="Proteomes" id="UP000053766"/>
    </source>
</evidence>
<dbReference type="InterPro" id="IPR037746">
    <property type="entry name" value="Dok-7"/>
</dbReference>
<accession>A0A0D8XBJ7</accession>
<reference evidence="2" key="2">
    <citation type="journal article" date="2016" name="Sci. Rep.">
        <title>Dictyocaulus viviparus genome, variome and transcriptome elucidate lungworm biology and support future intervention.</title>
        <authorList>
            <person name="McNulty S.N."/>
            <person name="Strube C."/>
            <person name="Rosa B.A."/>
            <person name="Martin J.C."/>
            <person name="Tyagi R."/>
            <person name="Choi Y.J."/>
            <person name="Wang Q."/>
            <person name="Hallsworth Pepin K."/>
            <person name="Zhang X."/>
            <person name="Ozersky P."/>
            <person name="Wilson R.K."/>
            <person name="Sternberg P.W."/>
            <person name="Gasser R.B."/>
            <person name="Mitreva M."/>
        </authorList>
    </citation>
    <scope>NUCLEOTIDE SEQUENCE [LARGE SCALE GENOMIC DNA]</scope>
    <source>
        <strain evidence="2">HannoverDv2000</strain>
    </source>
</reference>
<dbReference type="Gene3D" id="2.30.29.30">
    <property type="entry name" value="Pleckstrin-homology domain (PH domain)/Phosphotyrosine-binding domain (PTB)"/>
    <property type="match status" value="1"/>
</dbReference>
<keyword evidence="2" id="KW-1185">Reference proteome</keyword>